<keyword evidence="3" id="KW-1185">Reference proteome</keyword>
<reference evidence="2 3" key="1">
    <citation type="submission" date="2024-03" db="EMBL/GenBank/DDBJ databases">
        <title>Adaptation during the transition from Ophiocordyceps entomopathogen to insect associate is accompanied by gene loss and intensified selection.</title>
        <authorList>
            <person name="Ward C.M."/>
            <person name="Onetto C.A."/>
            <person name="Borneman A.R."/>
        </authorList>
    </citation>
    <scope>NUCLEOTIDE SEQUENCE [LARGE SCALE GENOMIC DNA]</scope>
    <source>
        <strain evidence="2">AWRI1</strain>
        <tissue evidence="2">Single Adult Female</tissue>
    </source>
</reference>
<evidence type="ECO:0000256" key="1">
    <source>
        <dbReference type="SAM" id="MobiDB-lite"/>
    </source>
</evidence>
<comment type="caution">
    <text evidence="2">The sequence shown here is derived from an EMBL/GenBank/DDBJ whole genome shotgun (WGS) entry which is preliminary data.</text>
</comment>
<name>A0AAN9TU93_9HEMI</name>
<proteinExistence type="predicted"/>
<feature type="compositionally biased region" description="Basic and acidic residues" evidence="1">
    <location>
        <begin position="12"/>
        <end position="27"/>
    </location>
</feature>
<evidence type="ECO:0000313" key="2">
    <source>
        <dbReference type="EMBL" id="KAK7605017.1"/>
    </source>
</evidence>
<feature type="region of interest" description="Disordered" evidence="1">
    <location>
        <begin position="1"/>
        <end position="27"/>
    </location>
</feature>
<dbReference type="Proteomes" id="UP001367676">
    <property type="component" value="Unassembled WGS sequence"/>
</dbReference>
<evidence type="ECO:0000313" key="3">
    <source>
        <dbReference type="Proteomes" id="UP001367676"/>
    </source>
</evidence>
<accession>A0AAN9TU93</accession>
<protein>
    <submittedName>
        <fullName evidence="2">Uncharacterized protein</fullName>
    </submittedName>
</protein>
<sequence>MLLGAFVEENAETPREKERQTANKRKMDVSEPERIVAGCCCGVGCPENGDYNARPSCITLRRLHDGYASLNLKPMRASVWELQAAPVLAVDVKGRLCRSSRSSFRQYAVEHG</sequence>
<gene>
    <name evidence="2" type="ORF">V9T40_006203</name>
</gene>
<dbReference type="EMBL" id="JBBCAQ010000003">
    <property type="protein sequence ID" value="KAK7605017.1"/>
    <property type="molecule type" value="Genomic_DNA"/>
</dbReference>
<organism evidence="2 3">
    <name type="scientific">Parthenolecanium corni</name>
    <dbReference type="NCBI Taxonomy" id="536013"/>
    <lineage>
        <taxon>Eukaryota</taxon>
        <taxon>Metazoa</taxon>
        <taxon>Ecdysozoa</taxon>
        <taxon>Arthropoda</taxon>
        <taxon>Hexapoda</taxon>
        <taxon>Insecta</taxon>
        <taxon>Pterygota</taxon>
        <taxon>Neoptera</taxon>
        <taxon>Paraneoptera</taxon>
        <taxon>Hemiptera</taxon>
        <taxon>Sternorrhyncha</taxon>
        <taxon>Coccoidea</taxon>
        <taxon>Coccidae</taxon>
        <taxon>Parthenolecanium</taxon>
    </lineage>
</organism>
<dbReference type="AlphaFoldDB" id="A0AAN9TU93"/>